<keyword evidence="1" id="KW-0472">Membrane</keyword>
<reference evidence="3" key="1">
    <citation type="submission" date="2005-09" db="EMBL/GenBank/DDBJ databases">
        <authorList>
            <person name="Mural R.J."/>
            <person name="Li P.W."/>
            <person name="Adams M.D."/>
            <person name="Amanatides P.G."/>
            <person name="Baden-Tillson H."/>
            <person name="Barnstead M."/>
            <person name="Chin S.H."/>
            <person name="Dew I."/>
            <person name="Evans C.A."/>
            <person name="Ferriera S."/>
            <person name="Flanigan M."/>
            <person name="Fosler C."/>
            <person name="Glodek A."/>
            <person name="Gu Z."/>
            <person name="Holt R.A."/>
            <person name="Jennings D."/>
            <person name="Kraft C.L."/>
            <person name="Lu F."/>
            <person name="Nguyen T."/>
            <person name="Nusskern D.R."/>
            <person name="Pfannkoch C.M."/>
            <person name="Sitter C."/>
            <person name="Sutton G.G."/>
            <person name="Venter J.C."/>
            <person name="Wang Z."/>
            <person name="Woodage T."/>
            <person name="Zheng X.H."/>
            <person name="Zhong F."/>
        </authorList>
    </citation>
    <scope>NUCLEOTIDE SEQUENCE [LARGE SCALE GENOMIC DNA]</scope>
    <source>
        <strain>BN</strain>
        <strain evidence="3">Sprague-Dawley</strain>
    </source>
</reference>
<feature type="transmembrane region" description="Helical" evidence="1">
    <location>
        <begin position="12"/>
        <end position="35"/>
    </location>
</feature>
<proteinExistence type="predicted"/>
<evidence type="ECO:0000313" key="3">
    <source>
        <dbReference type="Proteomes" id="UP000234681"/>
    </source>
</evidence>
<evidence type="ECO:0000313" key="4">
    <source>
        <dbReference type="RGD" id="1303141"/>
    </source>
</evidence>
<evidence type="ECO:0000256" key="1">
    <source>
        <dbReference type="SAM" id="Phobius"/>
    </source>
</evidence>
<protein>
    <submittedName>
        <fullName evidence="2">Phosphatase and actin regulator 2, isoform CRA_a</fullName>
    </submittedName>
</protein>
<accession>A6JP57</accession>
<name>A6JP57_RAT</name>
<keyword evidence="1" id="KW-1133">Transmembrane helix</keyword>
<dbReference type="EMBL" id="CH473994">
    <property type="protein sequence ID" value="EDL93729.1"/>
    <property type="molecule type" value="Genomic_DNA"/>
</dbReference>
<dbReference type="Proteomes" id="UP000234681">
    <property type="component" value="Chromosome 1"/>
</dbReference>
<evidence type="ECO:0000313" key="2">
    <source>
        <dbReference type="EMBL" id="EDL93729.1"/>
    </source>
</evidence>
<dbReference type="RGD" id="1303141">
    <property type="gene designation" value="Phactr2"/>
</dbReference>
<gene>
    <name evidence="2 4" type="primary">Phactr2</name>
    <name evidence="2" type="ORF">rCG_57316</name>
</gene>
<dbReference type="AlphaFoldDB" id="A6JP57"/>
<sequence>MPIIFVHLPASGAFPLMDALGVIFFLFFNCIVTLFREHPPPGFATVVITSIRKELPRTEGQTTFIT</sequence>
<organism evidence="2 3">
    <name type="scientific">Rattus norvegicus</name>
    <name type="common">Rat</name>
    <dbReference type="NCBI Taxonomy" id="10116"/>
    <lineage>
        <taxon>Eukaryota</taxon>
        <taxon>Metazoa</taxon>
        <taxon>Chordata</taxon>
        <taxon>Craniata</taxon>
        <taxon>Vertebrata</taxon>
        <taxon>Euteleostomi</taxon>
        <taxon>Mammalia</taxon>
        <taxon>Eutheria</taxon>
        <taxon>Euarchontoglires</taxon>
        <taxon>Glires</taxon>
        <taxon>Rodentia</taxon>
        <taxon>Myomorpha</taxon>
        <taxon>Muroidea</taxon>
        <taxon>Muridae</taxon>
        <taxon>Murinae</taxon>
        <taxon>Rattus</taxon>
    </lineage>
</organism>
<keyword evidence="1" id="KW-0812">Transmembrane</keyword>